<sequence length="191" mass="21818">MKSKILYFVLAYVLLIVVMFLLPPFSASDYSLVKNTTSQLGAQSTPNAWIMNVTFVALGLSVMAAGWKFLKNYWLQRIVLLVFGVSLVFVAIYSHAPIDITLDYSHREHQIHSVFSSVNRLLIHHVCVFHGIYIQAHVRPVGGDVGGCFFHIAHYLDVQYIRFCRHLAADDLHHVIWLAYLCVWLQTEKEA</sequence>
<evidence type="ECO:0000256" key="1">
    <source>
        <dbReference type="SAM" id="Phobius"/>
    </source>
</evidence>
<protein>
    <submittedName>
        <fullName evidence="2">DUF998 domain-containing protein</fullName>
    </submittedName>
</protein>
<name>A0ABW9RUS1_9BACT</name>
<reference evidence="2 3" key="1">
    <citation type="submission" date="2019-02" db="EMBL/GenBank/DDBJ databases">
        <authorList>
            <person name="Goldberg S.R."/>
            <person name="Haltli B.A."/>
            <person name="Correa H."/>
            <person name="Russell K.G."/>
        </authorList>
    </citation>
    <scope>NUCLEOTIDE SEQUENCE [LARGE SCALE GENOMIC DNA]</scope>
    <source>
        <strain evidence="2 3">JCM 16186</strain>
    </source>
</reference>
<accession>A0ABW9RUS1</accession>
<keyword evidence="3" id="KW-1185">Reference proteome</keyword>
<gene>
    <name evidence="2" type="ORF">E1163_23655</name>
</gene>
<feature type="transmembrane region" description="Helical" evidence="1">
    <location>
        <begin position="47"/>
        <end position="66"/>
    </location>
</feature>
<dbReference type="Pfam" id="PF06197">
    <property type="entry name" value="DUF998"/>
    <property type="match status" value="1"/>
</dbReference>
<proteinExistence type="predicted"/>
<feature type="transmembrane region" description="Helical" evidence="1">
    <location>
        <begin position="5"/>
        <end position="27"/>
    </location>
</feature>
<keyword evidence="1" id="KW-0472">Membrane</keyword>
<keyword evidence="1" id="KW-0812">Transmembrane</keyword>
<feature type="transmembrane region" description="Helical" evidence="1">
    <location>
        <begin position="78"/>
        <end position="96"/>
    </location>
</feature>
<dbReference type="Proteomes" id="UP000798808">
    <property type="component" value="Unassembled WGS sequence"/>
</dbReference>
<dbReference type="RefSeq" id="WP_155175078.1">
    <property type="nucleotide sequence ID" value="NZ_SMLW01000649.1"/>
</dbReference>
<comment type="caution">
    <text evidence="2">The sequence shown here is derived from an EMBL/GenBank/DDBJ whole genome shotgun (WGS) entry which is preliminary data.</text>
</comment>
<dbReference type="EMBL" id="SMLW01000649">
    <property type="protein sequence ID" value="MTI27974.1"/>
    <property type="molecule type" value="Genomic_DNA"/>
</dbReference>
<keyword evidence="1" id="KW-1133">Transmembrane helix</keyword>
<feature type="non-terminal residue" evidence="2">
    <location>
        <position position="191"/>
    </location>
</feature>
<dbReference type="InterPro" id="IPR009339">
    <property type="entry name" value="DUF998"/>
</dbReference>
<evidence type="ECO:0000313" key="3">
    <source>
        <dbReference type="Proteomes" id="UP000798808"/>
    </source>
</evidence>
<evidence type="ECO:0000313" key="2">
    <source>
        <dbReference type="EMBL" id="MTI27974.1"/>
    </source>
</evidence>
<organism evidence="2 3">
    <name type="scientific">Fulvivirga kasyanovii</name>
    <dbReference type="NCBI Taxonomy" id="396812"/>
    <lineage>
        <taxon>Bacteria</taxon>
        <taxon>Pseudomonadati</taxon>
        <taxon>Bacteroidota</taxon>
        <taxon>Cytophagia</taxon>
        <taxon>Cytophagales</taxon>
        <taxon>Fulvivirgaceae</taxon>
        <taxon>Fulvivirga</taxon>
    </lineage>
</organism>